<dbReference type="Pfam" id="PF01391">
    <property type="entry name" value="Collagen"/>
    <property type="match status" value="1"/>
</dbReference>
<feature type="region of interest" description="Disordered" evidence="2">
    <location>
        <begin position="21"/>
        <end position="252"/>
    </location>
</feature>
<feature type="compositionally biased region" description="Basic and acidic residues" evidence="2">
    <location>
        <begin position="134"/>
        <end position="147"/>
    </location>
</feature>
<organism evidence="3 4">
    <name type="scientific">Globodera pallida</name>
    <name type="common">Potato cyst nematode worm</name>
    <name type="synonym">Heterodera pallida</name>
    <dbReference type="NCBI Taxonomy" id="36090"/>
    <lineage>
        <taxon>Eukaryota</taxon>
        <taxon>Metazoa</taxon>
        <taxon>Ecdysozoa</taxon>
        <taxon>Nematoda</taxon>
        <taxon>Chromadorea</taxon>
        <taxon>Rhabditida</taxon>
        <taxon>Tylenchina</taxon>
        <taxon>Tylenchomorpha</taxon>
        <taxon>Tylenchoidea</taxon>
        <taxon>Heteroderidae</taxon>
        <taxon>Heteroderinae</taxon>
        <taxon>Globodera</taxon>
    </lineage>
</organism>
<keyword evidence="3" id="KW-1185">Reference proteome</keyword>
<feature type="compositionally biased region" description="Gly residues" evidence="2">
    <location>
        <begin position="224"/>
        <end position="240"/>
    </location>
</feature>
<name>A0A183CDN1_GLOPA</name>
<evidence type="ECO:0000313" key="4">
    <source>
        <dbReference type="WBParaSite" id="GPLIN_001098500"/>
    </source>
</evidence>
<reference evidence="4" key="3">
    <citation type="submission" date="2016-06" db="UniProtKB">
        <authorList>
            <consortium name="WormBaseParasite"/>
        </authorList>
    </citation>
    <scope>IDENTIFICATION</scope>
</reference>
<evidence type="ECO:0000256" key="1">
    <source>
        <dbReference type="ARBA" id="ARBA00022737"/>
    </source>
</evidence>
<proteinExistence type="predicted"/>
<feature type="compositionally biased region" description="Low complexity" evidence="2">
    <location>
        <begin position="166"/>
        <end position="178"/>
    </location>
</feature>
<feature type="compositionally biased region" description="Basic and acidic residues" evidence="2">
    <location>
        <begin position="110"/>
        <end position="125"/>
    </location>
</feature>
<dbReference type="InterPro" id="IPR008160">
    <property type="entry name" value="Collagen"/>
</dbReference>
<keyword evidence="1" id="KW-0677">Repeat</keyword>
<dbReference type="AlphaFoldDB" id="A0A183CDN1"/>
<feature type="compositionally biased region" description="Pro residues" evidence="2">
    <location>
        <begin position="211"/>
        <end position="220"/>
    </location>
</feature>
<dbReference type="Proteomes" id="UP000050741">
    <property type="component" value="Unassembled WGS sequence"/>
</dbReference>
<evidence type="ECO:0000256" key="2">
    <source>
        <dbReference type="SAM" id="MobiDB-lite"/>
    </source>
</evidence>
<feature type="compositionally biased region" description="Basic and acidic residues" evidence="2">
    <location>
        <begin position="66"/>
        <end position="85"/>
    </location>
</feature>
<dbReference type="PANTHER" id="PTHR24637">
    <property type="entry name" value="COLLAGEN"/>
    <property type="match status" value="1"/>
</dbReference>
<sequence>MFGPLRLGAYVWALTFEHPNVAPPNPLLARPRPFPAHDAQLARPDVPEDRDPPDHLEALDSPVHPPKAEDRDRLARPDLKEHLDSPDTPEALASPDSLERPQLFRAPSPARRDHLERPDRTETPERLASPANLEAKDRLDPLERPDSPDDLEALANLDSPEDPDSPARTAATVRARPALPRPIPGPKGPSGAPGQNGNPGAPGQPGQPGGEGPPGPPGAPGQPGRPGGSGQPGQPGGPGQPGKDSGYCPCPPRSAVLAVKKKMADQESLNGEENPVKINGRETKVMVKMIIQWLILEFVLTNKFLA</sequence>
<dbReference type="PANTHER" id="PTHR24637:SF377">
    <property type="entry name" value="COLLAGEN TYPE IX ALPHA 1 CHAIN"/>
    <property type="match status" value="1"/>
</dbReference>
<evidence type="ECO:0000313" key="3">
    <source>
        <dbReference type="Proteomes" id="UP000050741"/>
    </source>
</evidence>
<reference evidence="3" key="2">
    <citation type="submission" date="2014-05" db="EMBL/GenBank/DDBJ databases">
        <title>The genome and life-stage specific transcriptomes of Globodera pallida elucidate key aspects of plant parasitism by a cyst nematode.</title>
        <authorList>
            <person name="Cotton J.A."/>
            <person name="Lilley C.J."/>
            <person name="Jones L.M."/>
            <person name="Kikuchi T."/>
            <person name="Reid A.J."/>
            <person name="Thorpe P."/>
            <person name="Tsai I.J."/>
            <person name="Beasley H."/>
            <person name="Blok V."/>
            <person name="Cock P.J.A."/>
            <person name="Van den Akker S.E."/>
            <person name="Holroyd N."/>
            <person name="Hunt M."/>
            <person name="Mantelin S."/>
            <person name="Naghra H."/>
            <person name="Pain A."/>
            <person name="Palomares-Rius J.E."/>
            <person name="Zarowiecki M."/>
            <person name="Berriman M."/>
            <person name="Jones J.T."/>
            <person name="Urwin P.E."/>
        </authorList>
    </citation>
    <scope>NUCLEOTIDE SEQUENCE [LARGE SCALE GENOMIC DNA]</scope>
    <source>
        <strain evidence="3">Lindley</strain>
    </source>
</reference>
<feature type="compositionally biased region" description="Low complexity" evidence="2">
    <location>
        <begin position="189"/>
        <end position="201"/>
    </location>
</feature>
<dbReference type="WBParaSite" id="GPLIN_001098500">
    <property type="protein sequence ID" value="GPLIN_001098500"/>
    <property type="gene ID" value="GPLIN_001098500"/>
</dbReference>
<feature type="compositionally biased region" description="Basic and acidic residues" evidence="2">
    <location>
        <begin position="45"/>
        <end position="58"/>
    </location>
</feature>
<accession>A0A183CDN1</accession>
<protein>
    <submittedName>
        <fullName evidence="4">Collagen triple helix repeat protein</fullName>
    </submittedName>
</protein>
<reference evidence="3" key="1">
    <citation type="submission" date="2013-12" db="EMBL/GenBank/DDBJ databases">
        <authorList>
            <person name="Aslett M."/>
        </authorList>
    </citation>
    <scope>NUCLEOTIDE SEQUENCE [LARGE SCALE GENOMIC DNA]</scope>
    <source>
        <strain evidence="3">Lindley</strain>
    </source>
</reference>